<name>A0A240EE42_9GAMM</name>
<keyword evidence="1" id="KW-0472">Membrane</keyword>
<dbReference type="Proteomes" id="UP000219042">
    <property type="component" value="Unassembled WGS sequence"/>
</dbReference>
<accession>A0A240EE42</accession>
<reference evidence="3" key="1">
    <citation type="submission" date="2016-09" db="EMBL/GenBank/DDBJ databases">
        <authorList>
            <person name="Varghese N."/>
            <person name="Submissions S."/>
        </authorList>
    </citation>
    <scope>NUCLEOTIDE SEQUENCE [LARGE SCALE GENOMIC DNA]</scope>
    <source>
        <strain evidence="3">ANC 4466</strain>
    </source>
</reference>
<organism evidence="2 3">
    <name type="scientific">Acinetobacter puyangensis</name>
    <dbReference type="NCBI Taxonomy" id="1096779"/>
    <lineage>
        <taxon>Bacteria</taxon>
        <taxon>Pseudomonadati</taxon>
        <taxon>Pseudomonadota</taxon>
        <taxon>Gammaproteobacteria</taxon>
        <taxon>Moraxellales</taxon>
        <taxon>Moraxellaceae</taxon>
        <taxon>Acinetobacter</taxon>
    </lineage>
</organism>
<evidence type="ECO:0000313" key="2">
    <source>
        <dbReference type="EMBL" id="SNX46954.1"/>
    </source>
</evidence>
<keyword evidence="3" id="KW-1185">Reference proteome</keyword>
<dbReference type="AlphaFoldDB" id="A0A240EE42"/>
<protein>
    <recommendedName>
        <fullName evidence="4">Cation transporter</fullName>
    </recommendedName>
</protein>
<keyword evidence="1" id="KW-0812">Transmembrane</keyword>
<sequence>MGCDDIIRRVEYNFGDVFLKKKPIFITILTVLLLFQSVWNIAAAFCVHENTGQIVSTQHFGHHQVMTHCSQEKTSVNSNDTMSENVKSFFADDHRDHLPSYTHILLMQTDQTLVIQNFFEEQSRTNMFWQNFYQSPDLTGQNPPPLLSPLLVG</sequence>
<gene>
    <name evidence="2" type="ORF">SAMN05421731_1229</name>
</gene>
<evidence type="ECO:0008006" key="4">
    <source>
        <dbReference type="Google" id="ProtNLM"/>
    </source>
</evidence>
<evidence type="ECO:0000256" key="1">
    <source>
        <dbReference type="SAM" id="Phobius"/>
    </source>
</evidence>
<keyword evidence="1" id="KW-1133">Transmembrane helix</keyword>
<dbReference type="NCBIfam" id="NF045615">
    <property type="entry name" value="efflu_CzcI_Acin"/>
    <property type="match status" value="1"/>
</dbReference>
<feature type="transmembrane region" description="Helical" evidence="1">
    <location>
        <begin position="24"/>
        <end position="47"/>
    </location>
</feature>
<proteinExistence type="predicted"/>
<evidence type="ECO:0000313" key="3">
    <source>
        <dbReference type="Proteomes" id="UP000219042"/>
    </source>
</evidence>
<dbReference type="InterPro" id="IPR054660">
    <property type="entry name" value="CzcI-like"/>
</dbReference>
<dbReference type="RefSeq" id="WP_097080531.1">
    <property type="nucleotide sequence ID" value="NZ_BAABHT010000025.1"/>
</dbReference>
<dbReference type="EMBL" id="OANT01000022">
    <property type="protein sequence ID" value="SNX46954.1"/>
    <property type="molecule type" value="Genomic_DNA"/>
</dbReference>